<dbReference type="EMBL" id="PQ015379">
    <property type="protein sequence ID" value="XDJ15151.1"/>
    <property type="molecule type" value="Genomic_DNA"/>
</dbReference>
<evidence type="ECO:0000256" key="3">
    <source>
        <dbReference type="ARBA" id="ARBA00022833"/>
    </source>
</evidence>
<dbReference type="GO" id="GO:0006269">
    <property type="term" value="P:DNA replication, synthesis of primer"/>
    <property type="evidence" value="ECO:0007669"/>
    <property type="project" value="TreeGrafter"/>
</dbReference>
<dbReference type="GO" id="GO:0003899">
    <property type="term" value="F:DNA-directed RNA polymerase activity"/>
    <property type="evidence" value="ECO:0007669"/>
    <property type="project" value="InterPro"/>
</dbReference>
<evidence type="ECO:0000256" key="1">
    <source>
        <dbReference type="ARBA" id="ARBA00022723"/>
    </source>
</evidence>
<name>A0AB39CE80_9VIRU</name>
<reference evidence="6" key="1">
    <citation type="submission" date="2024-07" db="EMBL/GenBank/DDBJ databases">
        <authorList>
            <person name="Bringhurst R.M."/>
            <person name="Homer T.E."/>
        </authorList>
    </citation>
    <scope>NUCLEOTIDE SEQUENCE</scope>
</reference>
<dbReference type="Pfam" id="PF01807">
    <property type="entry name" value="Zn_ribbon_DnaG"/>
    <property type="match status" value="1"/>
</dbReference>
<dbReference type="Gene3D" id="3.90.580.10">
    <property type="entry name" value="Zinc finger, CHC2-type domain"/>
    <property type="match status" value="1"/>
</dbReference>
<dbReference type="GO" id="GO:0008270">
    <property type="term" value="F:zinc ion binding"/>
    <property type="evidence" value="ECO:0007669"/>
    <property type="project" value="UniProtKB-KW"/>
</dbReference>
<evidence type="ECO:0000256" key="4">
    <source>
        <dbReference type="SAM" id="MobiDB-lite"/>
    </source>
</evidence>
<dbReference type="SUPFAM" id="SSF57783">
    <property type="entry name" value="Zinc beta-ribbon"/>
    <property type="match status" value="1"/>
</dbReference>
<dbReference type="InterPro" id="IPR050219">
    <property type="entry name" value="DnaG_primase"/>
</dbReference>
<feature type="region of interest" description="Disordered" evidence="4">
    <location>
        <begin position="91"/>
        <end position="111"/>
    </location>
</feature>
<organism evidence="6">
    <name type="scientific">Pseudomonas phage HRDY3</name>
    <dbReference type="NCBI Taxonomy" id="3236930"/>
    <lineage>
        <taxon>Viruses</taxon>
    </lineage>
</organism>
<protein>
    <submittedName>
        <fullName evidence="6">CHC2 zinc finger protein</fullName>
    </submittedName>
</protein>
<dbReference type="Gene3D" id="3.40.1360.10">
    <property type="match status" value="1"/>
</dbReference>
<keyword evidence="2" id="KW-0863">Zinc-finger</keyword>
<proteinExistence type="predicted"/>
<dbReference type="SUPFAM" id="SSF56731">
    <property type="entry name" value="DNA primase core"/>
    <property type="match status" value="1"/>
</dbReference>
<dbReference type="InterPro" id="IPR002694">
    <property type="entry name" value="Znf_CHC2"/>
</dbReference>
<evidence type="ECO:0000256" key="2">
    <source>
        <dbReference type="ARBA" id="ARBA00022771"/>
    </source>
</evidence>
<dbReference type="InterPro" id="IPR036977">
    <property type="entry name" value="DNA_primase_Znf_CHC2"/>
</dbReference>
<dbReference type="GO" id="GO:0003677">
    <property type="term" value="F:DNA binding"/>
    <property type="evidence" value="ECO:0007669"/>
    <property type="project" value="InterPro"/>
</dbReference>
<evidence type="ECO:0000313" key="6">
    <source>
        <dbReference type="EMBL" id="XDJ15151.1"/>
    </source>
</evidence>
<dbReference type="PANTHER" id="PTHR30313:SF2">
    <property type="entry name" value="DNA PRIMASE"/>
    <property type="match status" value="1"/>
</dbReference>
<evidence type="ECO:0000259" key="5">
    <source>
        <dbReference type="Pfam" id="PF01807"/>
    </source>
</evidence>
<feature type="domain" description="Zinc finger CHC2-type" evidence="5">
    <location>
        <begin position="24"/>
        <end position="74"/>
    </location>
</feature>
<feature type="region of interest" description="Disordered" evidence="4">
    <location>
        <begin position="325"/>
        <end position="344"/>
    </location>
</feature>
<sequence length="360" mass="40919">MKLDDAFTVIMGELEKIQGPTRHKAGSFEIVCPFHEDSNPSLGINISQEAKVPVGTFNCWSCGASGSWNKLAAKLDLQQIKSWQHFEGTTAGQRARFNRKKKERENTNNRSLNRLREELGGAMIPWPKEKEWRGYPGTMIERVQGQMFSEDNREDVMLALPIYINGRYRGGVKALMEKAETGMSYINTKGDWVMDYGLLGYDFIRKHELFGCKAVVLCEGPRDWLRLVLNKIPACAVLGAKMFGPRKLMLLQGLGITKIYTLTDNDKAGRAMARLIEGFCEGQIEFEELRLPRKFDKDGELIKLDPDAASQKIIDKVKALVYAYDPDPKPKKKKPKAIEKTSKEFPKLSIEKKVKRIKKQ</sequence>
<keyword evidence="1" id="KW-0479">Metal-binding</keyword>
<keyword evidence="3" id="KW-0862">Zinc</keyword>
<dbReference type="PANTHER" id="PTHR30313">
    <property type="entry name" value="DNA PRIMASE"/>
    <property type="match status" value="1"/>
</dbReference>
<accession>A0AB39CE80</accession>